<evidence type="ECO:0000256" key="1">
    <source>
        <dbReference type="SAM" id="SignalP"/>
    </source>
</evidence>
<sequence>MKTFTITTSLALLVATISAAPSSKRQFDVSVTFNGADGASYFQAFPADDSVQPITNPLSVSSISSPGGGFCSFFGADGSETVVIGDETSIVAPPQVQVSGSCQTE</sequence>
<dbReference type="EMBL" id="JAFEKC020000004">
    <property type="protein sequence ID" value="KAK0514912.1"/>
    <property type="molecule type" value="Genomic_DNA"/>
</dbReference>
<reference evidence="2" key="1">
    <citation type="submission" date="2023-03" db="EMBL/GenBank/DDBJ databases">
        <title>Complete genome of Cladonia borealis.</title>
        <authorList>
            <person name="Park H."/>
        </authorList>
    </citation>
    <scope>NUCLEOTIDE SEQUENCE</scope>
    <source>
        <strain evidence="2">ANT050790</strain>
    </source>
</reference>
<evidence type="ECO:0000313" key="3">
    <source>
        <dbReference type="Proteomes" id="UP001166286"/>
    </source>
</evidence>
<evidence type="ECO:0000313" key="2">
    <source>
        <dbReference type="EMBL" id="KAK0514912.1"/>
    </source>
</evidence>
<feature type="signal peptide" evidence="1">
    <location>
        <begin position="1"/>
        <end position="19"/>
    </location>
</feature>
<comment type="caution">
    <text evidence="2">The sequence shown here is derived from an EMBL/GenBank/DDBJ whole genome shotgun (WGS) entry which is preliminary data.</text>
</comment>
<accession>A0AA39R4T7</accession>
<name>A0AA39R4T7_9LECA</name>
<proteinExistence type="predicted"/>
<protein>
    <recommendedName>
        <fullName evidence="4">SSCRP protein</fullName>
    </recommendedName>
</protein>
<organism evidence="2 3">
    <name type="scientific">Cladonia borealis</name>
    <dbReference type="NCBI Taxonomy" id="184061"/>
    <lineage>
        <taxon>Eukaryota</taxon>
        <taxon>Fungi</taxon>
        <taxon>Dikarya</taxon>
        <taxon>Ascomycota</taxon>
        <taxon>Pezizomycotina</taxon>
        <taxon>Lecanoromycetes</taxon>
        <taxon>OSLEUM clade</taxon>
        <taxon>Lecanoromycetidae</taxon>
        <taxon>Lecanorales</taxon>
        <taxon>Lecanorineae</taxon>
        <taxon>Cladoniaceae</taxon>
        <taxon>Cladonia</taxon>
    </lineage>
</organism>
<evidence type="ECO:0008006" key="4">
    <source>
        <dbReference type="Google" id="ProtNLM"/>
    </source>
</evidence>
<gene>
    <name evidence="2" type="ORF">JMJ35_002291</name>
</gene>
<keyword evidence="3" id="KW-1185">Reference proteome</keyword>
<dbReference type="AlphaFoldDB" id="A0AA39R4T7"/>
<keyword evidence="1" id="KW-0732">Signal</keyword>
<feature type="chain" id="PRO_5041434757" description="SSCRP protein" evidence="1">
    <location>
        <begin position="20"/>
        <end position="105"/>
    </location>
</feature>
<dbReference type="Proteomes" id="UP001166286">
    <property type="component" value="Unassembled WGS sequence"/>
</dbReference>